<name>A0A382TN21_9ZZZZ</name>
<accession>A0A382TN21</accession>
<gene>
    <name evidence="1" type="ORF">METZ01_LOCUS375771</name>
</gene>
<protein>
    <submittedName>
        <fullName evidence="1">Uncharacterized protein</fullName>
    </submittedName>
</protein>
<organism evidence="1">
    <name type="scientific">marine metagenome</name>
    <dbReference type="NCBI Taxonomy" id="408172"/>
    <lineage>
        <taxon>unclassified sequences</taxon>
        <taxon>metagenomes</taxon>
        <taxon>ecological metagenomes</taxon>
    </lineage>
</organism>
<evidence type="ECO:0000313" key="1">
    <source>
        <dbReference type="EMBL" id="SVD22917.1"/>
    </source>
</evidence>
<dbReference type="AlphaFoldDB" id="A0A382TN21"/>
<reference evidence="1" key="1">
    <citation type="submission" date="2018-05" db="EMBL/GenBank/DDBJ databases">
        <authorList>
            <person name="Lanie J.A."/>
            <person name="Ng W.-L."/>
            <person name="Kazmierczak K.M."/>
            <person name="Andrzejewski T.M."/>
            <person name="Davidsen T.M."/>
            <person name="Wayne K.J."/>
            <person name="Tettelin H."/>
            <person name="Glass J.I."/>
            <person name="Rusch D."/>
            <person name="Podicherti R."/>
            <person name="Tsui H.-C.T."/>
            <person name="Winkler M.E."/>
        </authorList>
    </citation>
    <scope>NUCLEOTIDE SEQUENCE</scope>
</reference>
<dbReference type="EMBL" id="UINC01137526">
    <property type="protein sequence ID" value="SVD22917.1"/>
    <property type="molecule type" value="Genomic_DNA"/>
</dbReference>
<proteinExistence type="predicted"/>
<sequence>MPAGKYDLVLDQGSDYATTLTLTKDGSAINLTNYTGRAHIRATKESSNYVSFTMSFPDRTAGQVTMTLPSATSSSMAAGSYVYSLEIESAAGVVTRLIEGSLTLTREITR</sequence>